<evidence type="ECO:0000256" key="4">
    <source>
        <dbReference type="HAMAP-Rule" id="MF_01363"/>
    </source>
</evidence>
<dbReference type="NCBIfam" id="TIGR00061">
    <property type="entry name" value="L21"/>
    <property type="match status" value="1"/>
</dbReference>
<dbReference type="GO" id="GO:0019843">
    <property type="term" value="F:rRNA binding"/>
    <property type="evidence" value="ECO:0007669"/>
    <property type="project" value="UniProtKB-UniRule"/>
</dbReference>
<dbReference type="Proteomes" id="UP000241762">
    <property type="component" value="Chromosome"/>
</dbReference>
<dbReference type="GO" id="GO:0003735">
    <property type="term" value="F:structural constituent of ribosome"/>
    <property type="evidence" value="ECO:0007669"/>
    <property type="project" value="InterPro"/>
</dbReference>
<keyword evidence="4 5" id="KW-0694">RNA-binding</keyword>
<evidence type="ECO:0000256" key="5">
    <source>
        <dbReference type="RuleBase" id="RU000562"/>
    </source>
</evidence>
<keyword evidence="7" id="KW-1185">Reference proteome</keyword>
<evidence type="ECO:0000313" key="7">
    <source>
        <dbReference type="Proteomes" id="UP000241762"/>
    </source>
</evidence>
<dbReference type="InterPro" id="IPR001787">
    <property type="entry name" value="Ribosomal_bL21"/>
</dbReference>
<dbReference type="GO" id="GO:1990904">
    <property type="term" value="C:ribonucleoprotein complex"/>
    <property type="evidence" value="ECO:0007669"/>
    <property type="project" value="UniProtKB-KW"/>
</dbReference>
<keyword evidence="2 4" id="KW-0689">Ribosomal protein</keyword>
<evidence type="ECO:0000313" key="6">
    <source>
        <dbReference type="EMBL" id="AVP87460.1"/>
    </source>
</evidence>
<comment type="function">
    <text evidence="4 5">This protein binds to 23S rRNA in the presence of protein L20.</text>
</comment>
<keyword evidence="3 4" id="KW-0687">Ribonucleoprotein</keyword>
<dbReference type="InterPro" id="IPR036164">
    <property type="entry name" value="bL21-like_sf"/>
</dbReference>
<evidence type="ECO:0000256" key="1">
    <source>
        <dbReference type="ARBA" id="ARBA00008563"/>
    </source>
</evidence>
<dbReference type="SUPFAM" id="SSF141091">
    <property type="entry name" value="L21p-like"/>
    <property type="match status" value="1"/>
</dbReference>
<organism evidence="6 7">
    <name type="scientific">Candidatus Phycorickettsia trachydisci</name>
    <dbReference type="NCBI Taxonomy" id="2115978"/>
    <lineage>
        <taxon>Bacteria</taxon>
        <taxon>Pseudomonadati</taxon>
        <taxon>Pseudomonadota</taxon>
        <taxon>Alphaproteobacteria</taxon>
        <taxon>Rickettsiales</taxon>
        <taxon>Rickettsiaceae</taxon>
        <taxon>Candidatus Phycorickettsia</taxon>
    </lineage>
</organism>
<dbReference type="GO" id="GO:0005840">
    <property type="term" value="C:ribosome"/>
    <property type="evidence" value="ECO:0007669"/>
    <property type="project" value="UniProtKB-KW"/>
</dbReference>
<dbReference type="PANTHER" id="PTHR21349">
    <property type="entry name" value="50S RIBOSOMAL PROTEIN L21"/>
    <property type="match status" value="1"/>
</dbReference>
<comment type="subunit">
    <text evidence="4">Part of the 50S ribosomal subunit. Contacts protein L20.</text>
</comment>
<proteinExistence type="inferred from homology"/>
<name>A0A2P1P854_9RICK</name>
<reference evidence="6 7" key="1">
    <citation type="submission" date="2018-03" db="EMBL/GenBank/DDBJ databases">
        <title>A gene transfer event suggests a long-term partnership between eustigmatophyte algae and a novel lineage of endosymbiotic bacteria.</title>
        <authorList>
            <person name="Yurchenko T."/>
            <person name="Sevcikova T."/>
            <person name="Pribyl P."/>
            <person name="El Karkouri K."/>
            <person name="Klimes V."/>
            <person name="Amaral R."/>
            <person name="Zbrankova V."/>
            <person name="Kim E."/>
            <person name="Raoult D."/>
            <person name="Santos L.M.A."/>
            <person name="Elias M."/>
        </authorList>
    </citation>
    <scope>NUCLEOTIDE SEQUENCE [LARGE SCALE GENOMIC DNA]</scope>
    <source>
        <strain evidence="6">CCALA 838</strain>
    </source>
</reference>
<evidence type="ECO:0000256" key="2">
    <source>
        <dbReference type="ARBA" id="ARBA00022980"/>
    </source>
</evidence>
<accession>A0A2P1P854</accession>
<dbReference type="HAMAP" id="MF_01363">
    <property type="entry name" value="Ribosomal_bL21"/>
    <property type="match status" value="1"/>
</dbReference>
<dbReference type="KEGG" id="ptc:phytr_5130"/>
<gene>
    <name evidence="4" type="primary">rplU</name>
    <name evidence="6" type="ORF">phytr_5130</name>
</gene>
<dbReference type="GO" id="GO:0005737">
    <property type="term" value="C:cytoplasm"/>
    <property type="evidence" value="ECO:0007669"/>
    <property type="project" value="UniProtKB-ARBA"/>
</dbReference>
<dbReference type="EMBL" id="CP027845">
    <property type="protein sequence ID" value="AVP87460.1"/>
    <property type="molecule type" value="Genomic_DNA"/>
</dbReference>
<dbReference type="AlphaFoldDB" id="A0A2P1P854"/>
<protein>
    <recommendedName>
        <fullName evidence="4">Large ribosomal subunit protein bL21</fullName>
    </recommendedName>
</protein>
<dbReference type="Pfam" id="PF00829">
    <property type="entry name" value="Ribosomal_L21p"/>
    <property type="match status" value="1"/>
</dbReference>
<comment type="similarity">
    <text evidence="1 4 5">Belongs to the bacterial ribosomal protein bL21 family.</text>
</comment>
<dbReference type="OrthoDB" id="9813334at2"/>
<sequence length="105" mass="11655">MFAIVESGGKQYQVAEGSLLKVEKLPTPKKGKKIEFGSVLMLSDADGKVQVGKPTVEGAKVVGEIVAQDRHPKIIVFKKKRRHNYRRKNGHRQAFTLVKVVSINS</sequence>
<dbReference type="InterPro" id="IPR028909">
    <property type="entry name" value="bL21-like"/>
</dbReference>
<dbReference type="RefSeq" id="WP_106874322.1">
    <property type="nucleotide sequence ID" value="NZ_CP027845.1"/>
</dbReference>
<evidence type="ECO:0000256" key="3">
    <source>
        <dbReference type="ARBA" id="ARBA00023274"/>
    </source>
</evidence>
<keyword evidence="4 5" id="KW-0699">rRNA-binding</keyword>
<dbReference type="PANTHER" id="PTHR21349:SF0">
    <property type="entry name" value="LARGE RIBOSOMAL SUBUNIT PROTEIN BL21M"/>
    <property type="match status" value="1"/>
</dbReference>
<dbReference type="GO" id="GO:0006412">
    <property type="term" value="P:translation"/>
    <property type="evidence" value="ECO:0007669"/>
    <property type="project" value="UniProtKB-UniRule"/>
</dbReference>